<evidence type="ECO:0000256" key="6">
    <source>
        <dbReference type="ARBA" id="ARBA00023136"/>
    </source>
</evidence>
<dbReference type="InterPro" id="IPR027417">
    <property type="entry name" value="P-loop_NTPase"/>
</dbReference>
<dbReference type="Gene3D" id="3.40.50.300">
    <property type="entry name" value="P-loop containing nucleotide triphosphate hydrolases"/>
    <property type="match status" value="1"/>
</dbReference>
<dbReference type="GO" id="GO:0005524">
    <property type="term" value="F:ATP binding"/>
    <property type="evidence" value="ECO:0007669"/>
    <property type="project" value="UniProtKB-KW"/>
</dbReference>
<dbReference type="PROSITE" id="PS50929">
    <property type="entry name" value="ABC_TM1F"/>
    <property type="match status" value="1"/>
</dbReference>
<dbReference type="GO" id="GO:0005886">
    <property type="term" value="C:plasma membrane"/>
    <property type="evidence" value="ECO:0007669"/>
    <property type="project" value="UniProtKB-SubCell"/>
</dbReference>
<dbReference type="Pfam" id="PF00664">
    <property type="entry name" value="ABC_membrane"/>
    <property type="match status" value="1"/>
</dbReference>
<dbReference type="AlphaFoldDB" id="A0A2A2GNT3"/>
<feature type="domain" description="ABC transmembrane type-1" evidence="10">
    <location>
        <begin position="36"/>
        <end position="316"/>
    </location>
</feature>
<dbReference type="SUPFAM" id="SSF90123">
    <property type="entry name" value="ABC transporter transmembrane region"/>
    <property type="match status" value="1"/>
</dbReference>
<gene>
    <name evidence="11" type="ORF">CK240_01685</name>
</gene>
<dbReference type="PROSITE" id="PS00211">
    <property type="entry name" value="ABC_TRANSPORTER_1"/>
    <property type="match status" value="1"/>
</dbReference>
<evidence type="ECO:0000256" key="7">
    <source>
        <dbReference type="SAM" id="MobiDB-lite"/>
    </source>
</evidence>
<dbReference type="InterPro" id="IPR003593">
    <property type="entry name" value="AAA+_ATPase"/>
</dbReference>
<evidence type="ECO:0000256" key="5">
    <source>
        <dbReference type="ARBA" id="ARBA00022989"/>
    </source>
</evidence>
<sequence length="577" mass="59536">MTLRARLAGLATRRVFGPEASWLQPVISRALPGIGLVLATSLAAAALGLAPPWLTKQLIDKGLVAGDAQALWLYAGAMFAVGLAALGSGVVNSLLHLRFSAAMLADLRGRMLGAVLGQAAARPLPQVGEAMARLDGDTAEIQRFAFDGLLAAAGSVFRLAGGAAMLFALEWRLALLAVAATPLNLAFLAWARPRTQARAEEVRAGRGALSSWLVETLAGLPTLRSLGAEAARADAFAPLQAGQIALLIRQRRWLELTGAVPQVVNAALRSAVLVAGGLMVIAGTWPLGSLIAFIAYLGMMTGPLQNLLGLYHAQAQAQVALARLSALAKADAAEPGGRAPAPGPGALRFVAARGQGGRHLPLDLTIRAGARVLLDGPSGIGKSTLAALAARLAAPAPGARVFLDGEDVAGLDPAALRRAVAVVPQAPALFCGTLAENLRLSDPAATDAELWQALDDAGLADLLRQRGQGLAMPIAEAGRNLSGGERQRIALARALLLPFRVLVLDESLSEVDAPTAAAILSAILARHPGRTILVIAHAGPARALAFDQAVMLAPDPALRSSRGEAPNQREKARENAV</sequence>
<dbReference type="PANTHER" id="PTHR43394">
    <property type="entry name" value="ATP-DEPENDENT PERMEASE MDL1, MITOCHONDRIAL"/>
    <property type="match status" value="1"/>
</dbReference>
<keyword evidence="6 8" id="KW-0472">Membrane</keyword>
<feature type="transmembrane region" description="Helical" evidence="8">
    <location>
        <begin position="173"/>
        <end position="191"/>
    </location>
</feature>
<dbReference type="GO" id="GO:0015421">
    <property type="term" value="F:ABC-type oligopeptide transporter activity"/>
    <property type="evidence" value="ECO:0007669"/>
    <property type="project" value="TreeGrafter"/>
</dbReference>
<dbReference type="RefSeq" id="WP_095638589.1">
    <property type="nucleotide sequence ID" value="NZ_NSJZ01000001.1"/>
</dbReference>
<dbReference type="InterPro" id="IPR036640">
    <property type="entry name" value="ABC1_TM_sf"/>
</dbReference>
<evidence type="ECO:0000256" key="1">
    <source>
        <dbReference type="ARBA" id="ARBA00004651"/>
    </source>
</evidence>
<dbReference type="InterPro" id="IPR011527">
    <property type="entry name" value="ABC1_TM_dom"/>
</dbReference>
<dbReference type="SMART" id="SM00382">
    <property type="entry name" value="AAA"/>
    <property type="match status" value="1"/>
</dbReference>
<dbReference type="SUPFAM" id="SSF52540">
    <property type="entry name" value="P-loop containing nucleoside triphosphate hydrolases"/>
    <property type="match status" value="1"/>
</dbReference>
<protein>
    <submittedName>
        <fullName evidence="11">ABC transporter</fullName>
    </submittedName>
</protein>
<feature type="transmembrane region" description="Helical" evidence="8">
    <location>
        <begin position="71"/>
        <end position="95"/>
    </location>
</feature>
<keyword evidence="3" id="KW-0547">Nucleotide-binding</keyword>
<evidence type="ECO:0000259" key="9">
    <source>
        <dbReference type="PROSITE" id="PS50893"/>
    </source>
</evidence>
<dbReference type="PANTHER" id="PTHR43394:SF1">
    <property type="entry name" value="ATP-BINDING CASSETTE SUB-FAMILY B MEMBER 10, MITOCHONDRIAL"/>
    <property type="match status" value="1"/>
</dbReference>
<proteinExistence type="predicted"/>
<keyword evidence="12" id="KW-1185">Reference proteome</keyword>
<dbReference type="Gene3D" id="1.20.1560.10">
    <property type="entry name" value="ABC transporter type 1, transmembrane domain"/>
    <property type="match status" value="1"/>
</dbReference>
<evidence type="ECO:0000256" key="4">
    <source>
        <dbReference type="ARBA" id="ARBA00022840"/>
    </source>
</evidence>
<evidence type="ECO:0000313" key="12">
    <source>
        <dbReference type="Proteomes" id="UP000218023"/>
    </source>
</evidence>
<evidence type="ECO:0000256" key="2">
    <source>
        <dbReference type="ARBA" id="ARBA00022692"/>
    </source>
</evidence>
<keyword evidence="5 8" id="KW-1133">Transmembrane helix</keyword>
<dbReference type="PROSITE" id="PS50893">
    <property type="entry name" value="ABC_TRANSPORTER_2"/>
    <property type="match status" value="1"/>
</dbReference>
<dbReference type="GO" id="GO:0016887">
    <property type="term" value="F:ATP hydrolysis activity"/>
    <property type="evidence" value="ECO:0007669"/>
    <property type="project" value="InterPro"/>
</dbReference>
<evidence type="ECO:0000313" key="11">
    <source>
        <dbReference type="EMBL" id="PAU98870.1"/>
    </source>
</evidence>
<feature type="compositionally biased region" description="Basic and acidic residues" evidence="7">
    <location>
        <begin position="567"/>
        <end position="577"/>
    </location>
</feature>
<feature type="domain" description="ABC transporter" evidence="9">
    <location>
        <begin position="322"/>
        <end position="577"/>
    </location>
</feature>
<organism evidence="11 12">
    <name type="scientific">Paracoccus salipaludis</name>
    <dbReference type="NCBI Taxonomy" id="2032623"/>
    <lineage>
        <taxon>Bacteria</taxon>
        <taxon>Pseudomonadati</taxon>
        <taxon>Pseudomonadota</taxon>
        <taxon>Alphaproteobacteria</taxon>
        <taxon>Rhodobacterales</taxon>
        <taxon>Paracoccaceae</taxon>
        <taxon>Paracoccus</taxon>
    </lineage>
</organism>
<keyword evidence="4" id="KW-0067">ATP-binding</keyword>
<accession>A0A2A2GNT3</accession>
<comment type="caution">
    <text evidence="11">The sequence shown here is derived from an EMBL/GenBank/DDBJ whole genome shotgun (WGS) entry which is preliminary data.</text>
</comment>
<dbReference type="CDD" id="cd07346">
    <property type="entry name" value="ABC_6TM_exporters"/>
    <property type="match status" value="1"/>
</dbReference>
<evidence type="ECO:0000259" key="10">
    <source>
        <dbReference type="PROSITE" id="PS50929"/>
    </source>
</evidence>
<comment type="subcellular location">
    <subcellularLocation>
        <location evidence="1">Cell membrane</location>
        <topology evidence="1">Multi-pass membrane protein</topology>
    </subcellularLocation>
</comment>
<name>A0A2A2GNT3_9RHOB</name>
<dbReference type="InterPro" id="IPR003439">
    <property type="entry name" value="ABC_transporter-like_ATP-bd"/>
</dbReference>
<keyword evidence="2 8" id="KW-0812">Transmembrane</keyword>
<dbReference type="InterPro" id="IPR017871">
    <property type="entry name" value="ABC_transporter-like_CS"/>
</dbReference>
<feature type="transmembrane region" description="Helical" evidence="8">
    <location>
        <begin position="144"/>
        <end position="167"/>
    </location>
</feature>
<dbReference type="OrthoDB" id="5288404at2"/>
<dbReference type="InterPro" id="IPR039421">
    <property type="entry name" value="Type_1_exporter"/>
</dbReference>
<reference evidence="11 12" key="1">
    <citation type="submission" date="2017-09" db="EMBL/GenBank/DDBJ databases">
        <title>Paracoccus alkalisoli sp. nov., isolated from saline alkaline soil.</title>
        <authorList>
            <person name="Dong X."/>
            <person name="Zhang G."/>
        </authorList>
    </citation>
    <scope>NUCLEOTIDE SEQUENCE [LARGE SCALE GENOMIC DNA]</scope>
    <source>
        <strain evidence="11 12">WN007</strain>
    </source>
</reference>
<dbReference type="EMBL" id="NSJZ01000001">
    <property type="protein sequence ID" value="PAU98870.1"/>
    <property type="molecule type" value="Genomic_DNA"/>
</dbReference>
<dbReference type="Proteomes" id="UP000218023">
    <property type="component" value="Unassembled WGS sequence"/>
</dbReference>
<feature type="region of interest" description="Disordered" evidence="7">
    <location>
        <begin position="557"/>
        <end position="577"/>
    </location>
</feature>
<evidence type="ECO:0000256" key="8">
    <source>
        <dbReference type="SAM" id="Phobius"/>
    </source>
</evidence>
<feature type="transmembrane region" description="Helical" evidence="8">
    <location>
        <begin position="271"/>
        <end position="297"/>
    </location>
</feature>
<dbReference type="Pfam" id="PF00005">
    <property type="entry name" value="ABC_tran"/>
    <property type="match status" value="1"/>
</dbReference>
<evidence type="ECO:0000256" key="3">
    <source>
        <dbReference type="ARBA" id="ARBA00022741"/>
    </source>
</evidence>
<feature type="transmembrane region" description="Helical" evidence="8">
    <location>
        <begin position="30"/>
        <end position="51"/>
    </location>
</feature>